<keyword evidence="3 8" id="KW-0813">Transport</keyword>
<dbReference type="SUPFAM" id="SSF51344">
    <property type="entry name" value="Epsilon subunit of F1F0-ATP synthase N-terminal domain"/>
    <property type="match status" value="1"/>
</dbReference>
<keyword evidence="7 8" id="KW-0066">ATP synthesis</keyword>
<geneLocation type="chloroplast" evidence="11"/>
<dbReference type="InterPro" id="IPR001469">
    <property type="entry name" value="ATP_synth_F1_dsu/esu"/>
</dbReference>
<evidence type="ECO:0000256" key="4">
    <source>
        <dbReference type="ARBA" id="ARBA00023065"/>
    </source>
</evidence>
<evidence type="ECO:0000256" key="9">
    <source>
        <dbReference type="RuleBase" id="RU003655"/>
    </source>
</evidence>
<dbReference type="GO" id="GO:0005524">
    <property type="term" value="F:ATP binding"/>
    <property type="evidence" value="ECO:0007669"/>
    <property type="project" value="UniProtKB-UniRule"/>
</dbReference>
<evidence type="ECO:0000259" key="10">
    <source>
        <dbReference type="Pfam" id="PF02823"/>
    </source>
</evidence>
<reference evidence="11" key="1">
    <citation type="submission" date="2018-07" db="EMBL/GenBank/DDBJ databases">
        <authorList>
            <person name="Zhang H."/>
            <person name="Zhang X."/>
        </authorList>
    </citation>
    <scope>NUCLEOTIDE SEQUENCE</scope>
</reference>
<accession>A0A482CHA6</accession>
<evidence type="ECO:0000256" key="5">
    <source>
        <dbReference type="ARBA" id="ARBA00023136"/>
    </source>
</evidence>
<dbReference type="Gene3D" id="6.10.140.480">
    <property type="match status" value="1"/>
</dbReference>
<dbReference type="NCBIfam" id="TIGR01216">
    <property type="entry name" value="ATP_synt_epsi"/>
    <property type="match status" value="1"/>
</dbReference>
<dbReference type="InterPro" id="IPR020546">
    <property type="entry name" value="ATP_synth_F1_dsu/esu_N"/>
</dbReference>
<evidence type="ECO:0000256" key="8">
    <source>
        <dbReference type="HAMAP-Rule" id="MF_00530"/>
    </source>
</evidence>
<keyword evidence="11" id="KW-0150">Chloroplast</keyword>
<dbReference type="Gene3D" id="2.60.15.10">
    <property type="entry name" value="F0F1 ATP synthase delta/epsilon subunit, N-terminal"/>
    <property type="match status" value="1"/>
</dbReference>
<dbReference type="HAMAP" id="MF_00530">
    <property type="entry name" value="ATP_synth_epsil_bac"/>
    <property type="match status" value="1"/>
</dbReference>
<evidence type="ECO:0000313" key="11">
    <source>
        <dbReference type="EMBL" id="QBL76365.1"/>
    </source>
</evidence>
<dbReference type="AlphaFoldDB" id="A0A482CHA6"/>
<proteinExistence type="inferred from homology"/>
<dbReference type="GO" id="GO:0046933">
    <property type="term" value="F:proton-transporting ATP synthase activity, rotational mechanism"/>
    <property type="evidence" value="ECO:0007669"/>
    <property type="project" value="UniProtKB-UniRule"/>
</dbReference>
<comment type="function">
    <text evidence="8 9">Produces ATP from ADP in the presence of a proton gradient across the membrane.</text>
</comment>
<dbReference type="GeneID" id="39721669"/>
<keyword evidence="9 11" id="KW-0934">Plastid</keyword>
<gene>
    <name evidence="8 11" type="primary">atpE</name>
</gene>
<sequence length="141" mass="15256">MTLNLRAMTPNQIVRNPEVQEVILSTSSGQIGVPSNHAPPPTAPDIGILKIRLDRQWSIPALMGGSAVVDENRITVLVSEAEKAADIEPQQAQEIYLTARAELARAEGRKQTIGANSAFRRAKARLDAIAATTVFDQMKVT</sequence>
<evidence type="ECO:0000256" key="3">
    <source>
        <dbReference type="ARBA" id="ARBA00022448"/>
    </source>
</evidence>
<comment type="similarity">
    <text evidence="2 8 9">Belongs to the ATPase epsilon chain family.</text>
</comment>
<feature type="domain" description="ATP synthase F1 complex delta/epsilon subunit N-terminal" evidence="10">
    <location>
        <begin position="3"/>
        <end position="81"/>
    </location>
</feature>
<comment type="subcellular location">
    <subcellularLocation>
        <location evidence="1">Membrane</location>
        <topology evidence="1">Peripheral membrane protein</topology>
    </subcellularLocation>
    <subcellularLocation>
        <location evidence="8">Plastid</location>
        <location evidence="8">Chloroplast thylakoid membrane</location>
        <topology evidence="8">Peripheral membrane protein</topology>
    </subcellularLocation>
</comment>
<dbReference type="GO" id="GO:0045259">
    <property type="term" value="C:proton-transporting ATP synthase complex"/>
    <property type="evidence" value="ECO:0007669"/>
    <property type="project" value="UniProtKB-KW"/>
</dbReference>
<keyword evidence="8 9" id="KW-0375">Hydrogen ion transport</keyword>
<dbReference type="RefSeq" id="YP_009589786.1">
    <property type="nucleotide sequence ID" value="NC_041645.1"/>
</dbReference>
<keyword evidence="8 9" id="KW-0793">Thylakoid</keyword>
<keyword evidence="6 8" id="KW-0139">CF(1)</keyword>
<keyword evidence="4 8" id="KW-0406">Ion transport</keyword>
<organism evidence="11">
    <name type="scientific">Selaginella sanguinolenta</name>
    <dbReference type="NCBI Taxonomy" id="493175"/>
    <lineage>
        <taxon>Eukaryota</taxon>
        <taxon>Viridiplantae</taxon>
        <taxon>Streptophyta</taxon>
        <taxon>Embryophyta</taxon>
        <taxon>Tracheophyta</taxon>
        <taxon>Lycopodiopsida</taxon>
        <taxon>Selaginellales</taxon>
        <taxon>Selaginellaceae</taxon>
        <taxon>Selaginella</taxon>
    </lineage>
</organism>
<evidence type="ECO:0000256" key="7">
    <source>
        <dbReference type="ARBA" id="ARBA00023310"/>
    </source>
</evidence>
<comment type="subunit">
    <text evidence="8 9">F-type ATPases have 2 components, CF(1) - the catalytic core - and CF(0) - the membrane proton channel. CF(1) has five subunits: alpha(3), beta(3), gamma(1), delta(1), epsilon(1). CF(0) has three main subunits: a, b and c.</text>
</comment>
<dbReference type="PANTHER" id="PTHR13822">
    <property type="entry name" value="ATP SYNTHASE DELTA/EPSILON CHAIN"/>
    <property type="match status" value="1"/>
</dbReference>
<dbReference type="PANTHER" id="PTHR13822:SF10">
    <property type="entry name" value="ATP SYNTHASE EPSILON CHAIN, CHLOROPLASTIC"/>
    <property type="match status" value="1"/>
</dbReference>
<name>A0A482CHA6_9TRAC</name>
<protein>
    <recommendedName>
        <fullName evidence="8 9">ATP synthase epsilon chain, chloroplastic</fullName>
    </recommendedName>
    <alternativeName>
        <fullName evidence="8">ATP synthase F1 sector epsilon subunit</fullName>
    </alternativeName>
    <alternativeName>
        <fullName evidence="8">F-ATPase epsilon subunit</fullName>
    </alternativeName>
</protein>
<dbReference type="GO" id="GO:0009535">
    <property type="term" value="C:chloroplast thylakoid membrane"/>
    <property type="evidence" value="ECO:0007669"/>
    <property type="project" value="UniProtKB-SubCell"/>
</dbReference>
<keyword evidence="5 8" id="KW-0472">Membrane</keyword>
<dbReference type="EMBL" id="MH598536">
    <property type="protein sequence ID" value="QBL76365.1"/>
    <property type="molecule type" value="Genomic_DNA"/>
</dbReference>
<dbReference type="Pfam" id="PF02823">
    <property type="entry name" value="ATP-synt_DE_N"/>
    <property type="match status" value="1"/>
</dbReference>
<evidence type="ECO:0000256" key="1">
    <source>
        <dbReference type="ARBA" id="ARBA00004170"/>
    </source>
</evidence>
<evidence type="ECO:0000256" key="6">
    <source>
        <dbReference type="ARBA" id="ARBA00023196"/>
    </source>
</evidence>
<dbReference type="InterPro" id="IPR036771">
    <property type="entry name" value="ATPsynth_dsu/esu_N"/>
</dbReference>
<evidence type="ECO:0000256" key="2">
    <source>
        <dbReference type="ARBA" id="ARBA00005712"/>
    </source>
</evidence>
<reference evidence="11" key="2">
    <citation type="journal article" date="2019" name="J. ISSAAS">
        <title>The Unique Evolutionary Trajectory 1 and Dynamic Conformations of DR and IR/DR-coexisting Plastomes of the Early Vascular Plant Selaginellaceae (Lycophyte).</title>
        <authorList>
            <person name="Zhang H.-R."/>
            <person name="Xiang Q.-P."/>
            <person name="Zhang X.-C."/>
        </authorList>
    </citation>
    <scope>NUCLEOTIDE SEQUENCE</scope>
</reference>